<dbReference type="Proteomes" id="UP000198418">
    <property type="component" value="Unassembled WGS sequence"/>
</dbReference>
<organism evidence="6 7">
    <name type="scientific">Rhodoblastus acidophilus</name>
    <name type="common">Rhodopseudomonas acidophila</name>
    <dbReference type="NCBI Taxonomy" id="1074"/>
    <lineage>
        <taxon>Bacteria</taxon>
        <taxon>Pseudomonadati</taxon>
        <taxon>Pseudomonadota</taxon>
        <taxon>Alphaproteobacteria</taxon>
        <taxon>Hyphomicrobiales</taxon>
        <taxon>Rhodoblastaceae</taxon>
        <taxon>Rhodoblastus</taxon>
    </lineage>
</organism>
<dbReference type="InterPro" id="IPR011006">
    <property type="entry name" value="CheY-like_superfamily"/>
</dbReference>
<evidence type="ECO:0000256" key="1">
    <source>
        <dbReference type="ARBA" id="ARBA00022553"/>
    </source>
</evidence>
<dbReference type="RefSeq" id="WP_088520550.1">
    <property type="nucleotide sequence ID" value="NZ_FYDG01000004.1"/>
</dbReference>
<evidence type="ECO:0000259" key="5">
    <source>
        <dbReference type="PROSITE" id="PS50110"/>
    </source>
</evidence>
<keyword evidence="3" id="KW-0804">Transcription</keyword>
<dbReference type="PANTHER" id="PTHR44591">
    <property type="entry name" value="STRESS RESPONSE REGULATOR PROTEIN 1"/>
    <property type="match status" value="1"/>
</dbReference>
<dbReference type="SUPFAM" id="SSF52172">
    <property type="entry name" value="CheY-like"/>
    <property type="match status" value="1"/>
</dbReference>
<dbReference type="SMART" id="SM00448">
    <property type="entry name" value="REC"/>
    <property type="match status" value="1"/>
</dbReference>
<evidence type="ECO:0000256" key="2">
    <source>
        <dbReference type="ARBA" id="ARBA00023015"/>
    </source>
</evidence>
<name>A0A212RFG8_RHOAC</name>
<keyword evidence="2" id="KW-0805">Transcription regulation</keyword>
<dbReference type="InterPro" id="IPR001789">
    <property type="entry name" value="Sig_transdc_resp-reg_receiver"/>
</dbReference>
<feature type="domain" description="Response regulatory" evidence="5">
    <location>
        <begin position="12"/>
        <end position="136"/>
    </location>
</feature>
<reference evidence="7" key="1">
    <citation type="submission" date="2017-06" db="EMBL/GenBank/DDBJ databases">
        <authorList>
            <person name="Varghese N."/>
            <person name="Submissions S."/>
        </authorList>
    </citation>
    <scope>NUCLEOTIDE SEQUENCE [LARGE SCALE GENOMIC DNA]</scope>
    <source>
        <strain evidence="7">DSM 137</strain>
    </source>
</reference>
<protein>
    <submittedName>
        <fullName evidence="6">Response regulator receiver domain-containing protein</fullName>
    </submittedName>
</protein>
<sequence length="145" mass="15759">MNSADDSARVTRALVIDDDLIQRRLIAKTAVQAGHETMEACSVTEAEARFSQARLDRRPFDCVTVDLGLTDGLGADLLHMIVETCPDAKVLIVTGASKQLIEDTRKIAQDIGIEIAQVFIKPIDLPGLRETLRQMRRTAAASSAA</sequence>
<dbReference type="GO" id="GO:0000160">
    <property type="term" value="P:phosphorelay signal transduction system"/>
    <property type="evidence" value="ECO:0007669"/>
    <property type="project" value="InterPro"/>
</dbReference>
<accession>A0A212RFG8</accession>
<evidence type="ECO:0000313" key="6">
    <source>
        <dbReference type="EMBL" id="SNB71072.1"/>
    </source>
</evidence>
<evidence type="ECO:0000256" key="3">
    <source>
        <dbReference type="ARBA" id="ARBA00023163"/>
    </source>
</evidence>
<dbReference type="PANTHER" id="PTHR44591:SF3">
    <property type="entry name" value="RESPONSE REGULATORY DOMAIN-CONTAINING PROTEIN"/>
    <property type="match status" value="1"/>
</dbReference>
<feature type="modified residue" description="4-aspartylphosphate" evidence="4">
    <location>
        <position position="66"/>
    </location>
</feature>
<dbReference type="EMBL" id="FYDG01000004">
    <property type="protein sequence ID" value="SNB71072.1"/>
    <property type="molecule type" value="Genomic_DNA"/>
</dbReference>
<keyword evidence="7" id="KW-1185">Reference proteome</keyword>
<gene>
    <name evidence="6" type="ORF">SAMN06265338_10480</name>
</gene>
<dbReference type="PROSITE" id="PS50110">
    <property type="entry name" value="RESPONSE_REGULATORY"/>
    <property type="match status" value="1"/>
</dbReference>
<dbReference type="AlphaFoldDB" id="A0A212RFG8"/>
<proteinExistence type="predicted"/>
<dbReference type="InterPro" id="IPR050595">
    <property type="entry name" value="Bact_response_regulator"/>
</dbReference>
<dbReference type="Pfam" id="PF00072">
    <property type="entry name" value="Response_reg"/>
    <property type="match status" value="1"/>
</dbReference>
<dbReference type="OrthoDB" id="5181538at2"/>
<evidence type="ECO:0000313" key="7">
    <source>
        <dbReference type="Proteomes" id="UP000198418"/>
    </source>
</evidence>
<keyword evidence="1 4" id="KW-0597">Phosphoprotein</keyword>
<dbReference type="Gene3D" id="3.40.50.2300">
    <property type="match status" value="1"/>
</dbReference>
<evidence type="ECO:0000256" key="4">
    <source>
        <dbReference type="PROSITE-ProRule" id="PRU00169"/>
    </source>
</evidence>